<comment type="similarity">
    <text evidence="2 8 11">Belongs to the pyrroline-5-carboxylate reductase family.</text>
</comment>
<dbReference type="InterPro" id="IPR008927">
    <property type="entry name" value="6-PGluconate_DH-like_C_sf"/>
</dbReference>
<dbReference type="NCBIfam" id="TIGR00112">
    <property type="entry name" value="proC"/>
    <property type="match status" value="1"/>
</dbReference>
<dbReference type="FunFam" id="1.10.3730.10:FF:000001">
    <property type="entry name" value="Pyrroline-5-carboxylate reductase"/>
    <property type="match status" value="1"/>
</dbReference>
<organism evidence="14 15">
    <name type="scientific">Basilea psittacipulmonis DSM 24701</name>
    <dbReference type="NCBI Taxonomy" id="1072685"/>
    <lineage>
        <taxon>Bacteria</taxon>
        <taxon>Pseudomonadati</taxon>
        <taxon>Pseudomonadota</taxon>
        <taxon>Betaproteobacteria</taxon>
        <taxon>Burkholderiales</taxon>
        <taxon>Alcaligenaceae</taxon>
        <taxon>Basilea</taxon>
    </lineage>
</organism>
<name>A0A077DEE6_9BURK</name>
<feature type="domain" description="Pyrroline-5-carboxylate reductase catalytic N-terminal" evidence="12">
    <location>
        <begin position="4"/>
        <end position="99"/>
    </location>
</feature>
<dbReference type="GO" id="GO:0005737">
    <property type="term" value="C:cytoplasm"/>
    <property type="evidence" value="ECO:0007669"/>
    <property type="project" value="UniProtKB-SubCell"/>
</dbReference>
<accession>A0A077DEE6</accession>
<feature type="domain" description="Pyrroline-5-carboxylate reductase dimerisation" evidence="13">
    <location>
        <begin position="166"/>
        <end position="270"/>
    </location>
</feature>
<dbReference type="SUPFAM" id="SSF51735">
    <property type="entry name" value="NAD(P)-binding Rossmann-fold domains"/>
    <property type="match status" value="1"/>
</dbReference>
<dbReference type="STRING" id="1072685.IX83_03770"/>
<evidence type="ECO:0000313" key="15">
    <source>
        <dbReference type="Proteomes" id="UP000028945"/>
    </source>
</evidence>
<evidence type="ECO:0000256" key="7">
    <source>
        <dbReference type="ARBA" id="ARBA00023002"/>
    </source>
</evidence>
<comment type="subcellular location">
    <subcellularLocation>
        <location evidence="1 8">Cytoplasm</location>
    </subcellularLocation>
</comment>
<evidence type="ECO:0000256" key="6">
    <source>
        <dbReference type="ARBA" id="ARBA00022857"/>
    </source>
</evidence>
<dbReference type="KEGG" id="bpsi:IX83_03770"/>
<comment type="pathway">
    <text evidence="8 11">Amino-acid biosynthesis; L-proline biosynthesis; L-proline from L-glutamate 5-semialdehyde: step 1/1.</text>
</comment>
<dbReference type="Proteomes" id="UP000028945">
    <property type="component" value="Chromosome"/>
</dbReference>
<evidence type="ECO:0000259" key="12">
    <source>
        <dbReference type="Pfam" id="PF03807"/>
    </source>
</evidence>
<evidence type="ECO:0000313" key="14">
    <source>
        <dbReference type="EMBL" id="AIL32541.1"/>
    </source>
</evidence>
<dbReference type="HAMAP" id="MF_01925">
    <property type="entry name" value="P5C_reductase"/>
    <property type="match status" value="1"/>
</dbReference>
<comment type="catalytic activity">
    <reaction evidence="8">
        <text>L-proline + NAD(+) = (S)-1-pyrroline-5-carboxylate + NADH + 2 H(+)</text>
        <dbReference type="Rhea" id="RHEA:14105"/>
        <dbReference type="ChEBI" id="CHEBI:15378"/>
        <dbReference type="ChEBI" id="CHEBI:17388"/>
        <dbReference type="ChEBI" id="CHEBI:57540"/>
        <dbReference type="ChEBI" id="CHEBI:57945"/>
        <dbReference type="ChEBI" id="CHEBI:60039"/>
        <dbReference type="EC" id="1.5.1.2"/>
    </reaction>
</comment>
<dbReference type="Gene3D" id="3.40.50.720">
    <property type="entry name" value="NAD(P)-binding Rossmann-like Domain"/>
    <property type="match status" value="1"/>
</dbReference>
<proteinExistence type="inferred from homology"/>
<keyword evidence="15" id="KW-1185">Reference proteome</keyword>
<dbReference type="InterPro" id="IPR029036">
    <property type="entry name" value="P5CR_dimer"/>
</dbReference>
<dbReference type="EC" id="1.5.1.2" evidence="8 9"/>
<reference evidence="14 15" key="1">
    <citation type="journal article" date="2014" name="BMC Genomics">
        <title>A genomic perspective on a new bacterial genus and species from the Alcaligenaceae family, Basilea psittacipulmonis.</title>
        <authorList>
            <person name="Whiteson K.L."/>
            <person name="Hernandez D."/>
            <person name="Lazarevic V."/>
            <person name="Gaia N."/>
            <person name="Farinelli L."/>
            <person name="Francois P."/>
            <person name="Pilo P."/>
            <person name="Frey J."/>
            <person name="Schrenzel J."/>
        </authorList>
    </citation>
    <scope>NUCLEOTIDE SEQUENCE [LARGE SCALE GENOMIC DNA]</scope>
    <source>
        <strain evidence="14 15">DSM 24701</strain>
    </source>
</reference>
<keyword evidence="3 8" id="KW-0963">Cytoplasm</keyword>
<dbReference type="OrthoDB" id="9805754at2"/>
<dbReference type="Pfam" id="PF03807">
    <property type="entry name" value="F420_oxidored"/>
    <property type="match status" value="1"/>
</dbReference>
<gene>
    <name evidence="8" type="primary">proC</name>
    <name evidence="14" type="ORF">IX83_03770</name>
</gene>
<evidence type="ECO:0000256" key="4">
    <source>
        <dbReference type="ARBA" id="ARBA00022605"/>
    </source>
</evidence>
<dbReference type="InterPro" id="IPR000304">
    <property type="entry name" value="Pyrroline-COOH_reductase"/>
</dbReference>
<dbReference type="RefSeq" id="WP_038499318.1">
    <property type="nucleotide sequence ID" value="NZ_AFWK01000107.1"/>
</dbReference>
<evidence type="ECO:0000256" key="5">
    <source>
        <dbReference type="ARBA" id="ARBA00022650"/>
    </source>
</evidence>
<evidence type="ECO:0000256" key="10">
    <source>
        <dbReference type="PIRSR" id="PIRSR000193-1"/>
    </source>
</evidence>
<dbReference type="HOGENOM" id="CLU_042344_0_1_4"/>
<comment type="catalytic activity">
    <reaction evidence="8 11">
        <text>L-proline + NADP(+) = (S)-1-pyrroline-5-carboxylate + NADPH + 2 H(+)</text>
        <dbReference type="Rhea" id="RHEA:14109"/>
        <dbReference type="ChEBI" id="CHEBI:15378"/>
        <dbReference type="ChEBI" id="CHEBI:17388"/>
        <dbReference type="ChEBI" id="CHEBI:57783"/>
        <dbReference type="ChEBI" id="CHEBI:58349"/>
        <dbReference type="ChEBI" id="CHEBI:60039"/>
        <dbReference type="EC" id="1.5.1.2"/>
    </reaction>
</comment>
<evidence type="ECO:0000256" key="8">
    <source>
        <dbReference type="HAMAP-Rule" id="MF_01925"/>
    </source>
</evidence>
<evidence type="ECO:0000256" key="2">
    <source>
        <dbReference type="ARBA" id="ARBA00005525"/>
    </source>
</evidence>
<dbReference type="GO" id="GO:0055129">
    <property type="term" value="P:L-proline biosynthetic process"/>
    <property type="evidence" value="ECO:0007669"/>
    <property type="project" value="UniProtKB-UniRule"/>
</dbReference>
<dbReference type="Gene3D" id="1.10.3730.10">
    <property type="entry name" value="ProC C-terminal domain-like"/>
    <property type="match status" value="1"/>
</dbReference>
<dbReference type="Pfam" id="PF14748">
    <property type="entry name" value="P5CR_dimer"/>
    <property type="match status" value="1"/>
</dbReference>
<dbReference type="InterPro" id="IPR053790">
    <property type="entry name" value="P5CR-like_CS"/>
</dbReference>
<comment type="function">
    <text evidence="8">Catalyzes the reduction of 1-pyrroline-5-carboxylate (PCA) to L-proline.</text>
</comment>
<evidence type="ECO:0000256" key="9">
    <source>
        <dbReference type="NCBIfam" id="TIGR00112"/>
    </source>
</evidence>
<dbReference type="GO" id="GO:0004735">
    <property type="term" value="F:pyrroline-5-carboxylate reductase activity"/>
    <property type="evidence" value="ECO:0007669"/>
    <property type="project" value="UniProtKB-UniRule"/>
</dbReference>
<keyword evidence="5 8" id="KW-0641">Proline biosynthesis</keyword>
<dbReference type="eggNOG" id="COG0345">
    <property type="taxonomic scope" value="Bacteria"/>
</dbReference>
<dbReference type="EMBL" id="CP009238">
    <property type="protein sequence ID" value="AIL32541.1"/>
    <property type="molecule type" value="Genomic_DNA"/>
</dbReference>
<dbReference type="PROSITE" id="PS00521">
    <property type="entry name" value="P5CR"/>
    <property type="match status" value="1"/>
</dbReference>
<dbReference type="PIRSF" id="PIRSF000193">
    <property type="entry name" value="Pyrrol-5-carb_rd"/>
    <property type="match status" value="1"/>
</dbReference>
<dbReference type="AlphaFoldDB" id="A0A077DEE6"/>
<dbReference type="FunFam" id="3.40.50.720:FF:000190">
    <property type="entry name" value="Pyrroline-5-carboxylate reductase"/>
    <property type="match status" value="1"/>
</dbReference>
<dbReference type="PANTHER" id="PTHR11645:SF0">
    <property type="entry name" value="PYRROLINE-5-CARBOXYLATE REDUCTASE 3"/>
    <property type="match status" value="1"/>
</dbReference>
<dbReference type="InterPro" id="IPR028939">
    <property type="entry name" value="P5C_Rdtase_cat_N"/>
</dbReference>
<evidence type="ECO:0000256" key="1">
    <source>
        <dbReference type="ARBA" id="ARBA00004496"/>
    </source>
</evidence>
<evidence type="ECO:0000259" key="13">
    <source>
        <dbReference type="Pfam" id="PF14748"/>
    </source>
</evidence>
<protein>
    <recommendedName>
        <fullName evidence="8 9">Pyrroline-5-carboxylate reductase</fullName>
        <shortName evidence="8">P5C reductase</shortName>
        <shortName evidence="8">P5CR</shortName>
        <ecNumber evidence="8 9">1.5.1.2</ecNumber>
    </recommendedName>
    <alternativeName>
        <fullName evidence="8">PCA reductase</fullName>
    </alternativeName>
</protein>
<dbReference type="UniPathway" id="UPA00098">
    <property type="reaction ID" value="UER00361"/>
</dbReference>
<sequence length="273" mass="29499">MSFKIAFIGAGNMATAIVKGLLKENLYQKEDILLFDQQEETCQKWIKEEGIQAYTQANEALRNCDLVVLAVKPQVMQEVVMSYLPYLKDDSLILSIAAGISLDKLNTWLSNDKNVSRKIVRVMPNTPCLVGQGASAYFAMNLSEADNVWVQRILGSLGVVVACQKESELDAVTALSGSGPAYVFLFIESLIKGAVSLGLTEQDSRTLALQTLKGAVALMSESGESAEVLRQKVTSKGGTTAAALGVFEQSGFKQIVSEAMSAADKRSKELSQM</sequence>
<feature type="binding site" evidence="10">
    <location>
        <begin position="70"/>
        <end position="73"/>
    </location>
    <ligand>
        <name>NADP(+)</name>
        <dbReference type="ChEBI" id="CHEBI:58349"/>
    </ligand>
</feature>
<keyword evidence="6 8" id="KW-0521">NADP</keyword>
<keyword evidence="4 8" id="KW-0028">Amino-acid biosynthesis</keyword>
<evidence type="ECO:0000256" key="3">
    <source>
        <dbReference type="ARBA" id="ARBA00022490"/>
    </source>
</evidence>
<feature type="binding site" evidence="10">
    <location>
        <begin position="8"/>
        <end position="13"/>
    </location>
    <ligand>
        <name>NADP(+)</name>
        <dbReference type="ChEBI" id="CHEBI:58349"/>
    </ligand>
</feature>
<evidence type="ECO:0000256" key="11">
    <source>
        <dbReference type="RuleBase" id="RU003903"/>
    </source>
</evidence>
<dbReference type="SUPFAM" id="SSF48179">
    <property type="entry name" value="6-phosphogluconate dehydrogenase C-terminal domain-like"/>
    <property type="match status" value="1"/>
</dbReference>
<dbReference type="InterPro" id="IPR036291">
    <property type="entry name" value="NAD(P)-bd_dom_sf"/>
</dbReference>
<keyword evidence="7 8" id="KW-0560">Oxidoreductase</keyword>
<dbReference type="PANTHER" id="PTHR11645">
    <property type="entry name" value="PYRROLINE-5-CARBOXYLATE REDUCTASE"/>
    <property type="match status" value="1"/>
</dbReference>